<keyword evidence="3" id="KW-1185">Reference proteome</keyword>
<dbReference type="AlphaFoldDB" id="A0A9D4DHR1"/>
<name>A0A9D4DHR1_DREPO</name>
<reference evidence="2" key="1">
    <citation type="journal article" date="2019" name="bioRxiv">
        <title>The Genome of the Zebra Mussel, Dreissena polymorpha: A Resource for Invasive Species Research.</title>
        <authorList>
            <person name="McCartney M.A."/>
            <person name="Auch B."/>
            <person name="Kono T."/>
            <person name="Mallez S."/>
            <person name="Zhang Y."/>
            <person name="Obille A."/>
            <person name="Becker A."/>
            <person name="Abrahante J.E."/>
            <person name="Garbe J."/>
            <person name="Badalamenti J.P."/>
            <person name="Herman A."/>
            <person name="Mangelson H."/>
            <person name="Liachko I."/>
            <person name="Sullivan S."/>
            <person name="Sone E.D."/>
            <person name="Koren S."/>
            <person name="Silverstein K.A.T."/>
            <person name="Beckman K.B."/>
            <person name="Gohl D.M."/>
        </authorList>
    </citation>
    <scope>NUCLEOTIDE SEQUENCE</scope>
    <source>
        <strain evidence="2">Duluth1</strain>
        <tissue evidence="2">Whole animal</tissue>
    </source>
</reference>
<evidence type="ECO:0000256" key="1">
    <source>
        <dbReference type="SAM" id="Coils"/>
    </source>
</evidence>
<protein>
    <submittedName>
        <fullName evidence="2">Uncharacterized protein</fullName>
    </submittedName>
</protein>
<dbReference type="Proteomes" id="UP000828390">
    <property type="component" value="Unassembled WGS sequence"/>
</dbReference>
<proteinExistence type="predicted"/>
<dbReference type="EMBL" id="JAIWYP010000010">
    <property type="protein sequence ID" value="KAH3749331.1"/>
    <property type="molecule type" value="Genomic_DNA"/>
</dbReference>
<comment type="caution">
    <text evidence="2">The sequence shown here is derived from an EMBL/GenBank/DDBJ whole genome shotgun (WGS) entry which is preliminary data.</text>
</comment>
<organism evidence="2 3">
    <name type="scientific">Dreissena polymorpha</name>
    <name type="common">Zebra mussel</name>
    <name type="synonym">Mytilus polymorpha</name>
    <dbReference type="NCBI Taxonomy" id="45954"/>
    <lineage>
        <taxon>Eukaryota</taxon>
        <taxon>Metazoa</taxon>
        <taxon>Spiralia</taxon>
        <taxon>Lophotrochozoa</taxon>
        <taxon>Mollusca</taxon>
        <taxon>Bivalvia</taxon>
        <taxon>Autobranchia</taxon>
        <taxon>Heteroconchia</taxon>
        <taxon>Euheterodonta</taxon>
        <taxon>Imparidentia</taxon>
        <taxon>Neoheterodontei</taxon>
        <taxon>Myida</taxon>
        <taxon>Dreissenoidea</taxon>
        <taxon>Dreissenidae</taxon>
        <taxon>Dreissena</taxon>
    </lineage>
</organism>
<keyword evidence="1" id="KW-0175">Coiled coil</keyword>
<evidence type="ECO:0000313" key="2">
    <source>
        <dbReference type="EMBL" id="KAH3749331.1"/>
    </source>
</evidence>
<gene>
    <name evidence="2" type="ORF">DPMN_183827</name>
</gene>
<evidence type="ECO:0000313" key="3">
    <source>
        <dbReference type="Proteomes" id="UP000828390"/>
    </source>
</evidence>
<feature type="coiled-coil region" evidence="1">
    <location>
        <begin position="59"/>
        <end position="86"/>
    </location>
</feature>
<reference evidence="2" key="2">
    <citation type="submission" date="2020-11" db="EMBL/GenBank/DDBJ databases">
        <authorList>
            <person name="McCartney M.A."/>
            <person name="Auch B."/>
            <person name="Kono T."/>
            <person name="Mallez S."/>
            <person name="Becker A."/>
            <person name="Gohl D.M."/>
            <person name="Silverstein K.A.T."/>
            <person name="Koren S."/>
            <person name="Bechman K.B."/>
            <person name="Herman A."/>
            <person name="Abrahante J.E."/>
            <person name="Garbe J."/>
        </authorList>
    </citation>
    <scope>NUCLEOTIDE SEQUENCE</scope>
    <source>
        <strain evidence="2">Duluth1</strain>
        <tissue evidence="2">Whole animal</tissue>
    </source>
</reference>
<sequence>MKKLQDNQEASIQYVQSSYDEQLQIIQETRRKINASIDMIEQKTLKEMKDTLTKLQASSKSEVDKYIRLRDELKQLREAIQDISDKNKLDLSFIAYRKFEDKMQQAGTFLKKNSRQVRVSITFQTDSEIVQYFSNLSGLRRIEHSTQTLMVFTGQGKSVLM</sequence>
<accession>A0A9D4DHR1</accession>